<accession>A0A8J6TA41</accession>
<dbReference type="EMBL" id="JACNLL010000047">
    <property type="protein sequence ID" value="MBC8199351.1"/>
    <property type="molecule type" value="Genomic_DNA"/>
</dbReference>
<evidence type="ECO:0000313" key="1">
    <source>
        <dbReference type="EMBL" id="MBC8199351.1"/>
    </source>
</evidence>
<protein>
    <recommendedName>
        <fullName evidence="3">DUF4145 domain-containing protein</fullName>
    </recommendedName>
</protein>
<proteinExistence type="predicted"/>
<reference evidence="1 2" key="1">
    <citation type="submission" date="2020-08" db="EMBL/GenBank/DDBJ databases">
        <title>Bridging the membrane lipid divide: bacteria of the FCB group superphylum have the potential to synthesize archaeal ether lipids.</title>
        <authorList>
            <person name="Villanueva L."/>
            <person name="Von Meijenfeldt F.A.B."/>
            <person name="Westbye A.B."/>
            <person name="Yadav S."/>
            <person name="Hopmans E.C."/>
            <person name="Dutilh B.E."/>
            <person name="Sinninghe Damste J.S."/>
        </authorList>
    </citation>
    <scope>NUCLEOTIDE SEQUENCE [LARGE SCALE GENOMIC DNA]</scope>
    <source>
        <strain evidence="1">NIOZ-UU82</strain>
    </source>
</reference>
<comment type="caution">
    <text evidence="1">The sequence shown here is derived from an EMBL/GenBank/DDBJ whole genome shotgun (WGS) entry which is preliminary data.</text>
</comment>
<dbReference type="AlphaFoldDB" id="A0A8J6TA41"/>
<organism evidence="1 2">
    <name type="scientific">Candidatus Desulfaltia bathyphila</name>
    <dbReference type="NCBI Taxonomy" id="2841697"/>
    <lineage>
        <taxon>Bacteria</taxon>
        <taxon>Pseudomonadati</taxon>
        <taxon>Thermodesulfobacteriota</taxon>
        <taxon>Desulfobacteria</taxon>
        <taxon>Desulfobacterales</taxon>
        <taxon>Desulfobacterales incertae sedis</taxon>
        <taxon>Candidatus Desulfaltia</taxon>
    </lineage>
</organism>
<evidence type="ECO:0000313" key="2">
    <source>
        <dbReference type="Proteomes" id="UP000603545"/>
    </source>
</evidence>
<gene>
    <name evidence="1" type="ORF">H8E80_04805</name>
</gene>
<name>A0A8J6TA41_9BACT</name>
<sequence length="228" mass="25801">MKVNEIMEKEIDDLSAEGNKILSKALTLGDDMKGQDLSNVSSWVTRLGQLIRQLYGTKSQQFAVYSSALETHAFWTIHSNYHDQISQLVGVATSIKHDYEKGLLNNIRSLIQADIFSDFLEMGEYLLSEGYKDAAAVIIGAVLEDGLKKLCERNGIPILRENGRPLTIEPLNRALSTAKVYNKLIQKQITTWAHIRNKAAHGEYDEYNKPQVEMMLIFVQNFTSDYLT</sequence>
<evidence type="ECO:0008006" key="3">
    <source>
        <dbReference type="Google" id="ProtNLM"/>
    </source>
</evidence>
<dbReference type="Proteomes" id="UP000603545">
    <property type="component" value="Unassembled WGS sequence"/>
</dbReference>